<evidence type="ECO:0000313" key="2">
    <source>
        <dbReference type="Proteomes" id="UP000006038"/>
    </source>
</evidence>
<evidence type="ECO:0000313" key="1">
    <source>
        <dbReference type="EnsemblPlants" id="OB0069G10030.1"/>
    </source>
</evidence>
<keyword evidence="2" id="KW-1185">Reference proteome</keyword>
<dbReference type="EnsemblPlants" id="OB0069G10030.1">
    <property type="protein sequence ID" value="OB0069G10030.1"/>
    <property type="gene ID" value="OB0069G10030"/>
</dbReference>
<name>J3KUN4_ORYBR</name>
<dbReference type="AlphaFoldDB" id="J3KUN4"/>
<dbReference type="Gramene" id="OB0069G10030.1">
    <property type="protein sequence ID" value="OB0069G10030.1"/>
    <property type="gene ID" value="OB0069G10030"/>
</dbReference>
<dbReference type="eggNOG" id="ENOG502R504">
    <property type="taxonomic scope" value="Eukaryota"/>
</dbReference>
<protein>
    <submittedName>
        <fullName evidence="1">Uncharacterized protein</fullName>
    </submittedName>
</protein>
<organism evidence="1">
    <name type="scientific">Oryza brachyantha</name>
    <name type="common">malo sina</name>
    <dbReference type="NCBI Taxonomy" id="4533"/>
    <lineage>
        <taxon>Eukaryota</taxon>
        <taxon>Viridiplantae</taxon>
        <taxon>Streptophyta</taxon>
        <taxon>Embryophyta</taxon>
        <taxon>Tracheophyta</taxon>
        <taxon>Spermatophyta</taxon>
        <taxon>Magnoliopsida</taxon>
        <taxon>Liliopsida</taxon>
        <taxon>Poales</taxon>
        <taxon>Poaceae</taxon>
        <taxon>BOP clade</taxon>
        <taxon>Oryzoideae</taxon>
        <taxon>Oryzeae</taxon>
        <taxon>Oryzinae</taxon>
        <taxon>Oryza</taxon>
    </lineage>
</organism>
<proteinExistence type="predicted"/>
<accession>J3KUN4</accession>
<sequence>MFLSELPSSLMAVLAFSFQSAAFLTYSSLLSPSITSRTRLANSSFLTTPSPSGRTRTPTRHTSEMYMAFTVWSDHCGTATIGTPALSASVVEFHPQCVTKHPTAGCASTSSCGHHATMSPLPASAATLPAKSSGILDVSDALTTQRKGLPVLYRPSATSAICAGLGSATLPKETYATDRAALASSQAFVSVAVAKRWKPYALSSGRRLSRYADGTVGPTVLARHADDMCSASYSRTTTRKPHLFFPGACTPWTNL</sequence>
<dbReference type="Proteomes" id="UP000006038">
    <property type="component" value="Unassembled WGS sequence"/>
</dbReference>
<reference evidence="1" key="1">
    <citation type="submission" date="2015-06" db="UniProtKB">
        <authorList>
            <consortium name="EnsemblPlants"/>
        </authorList>
    </citation>
    <scope>IDENTIFICATION</scope>
</reference>
<dbReference type="HOGENOM" id="CLU_1181818_0_0_1"/>